<reference evidence="1" key="1">
    <citation type="submission" date="2021-01" db="EMBL/GenBank/DDBJ databases">
        <authorList>
            <person name="Corre E."/>
            <person name="Pelletier E."/>
            <person name="Niang G."/>
            <person name="Scheremetjew M."/>
            <person name="Finn R."/>
            <person name="Kale V."/>
            <person name="Holt S."/>
            <person name="Cochrane G."/>
            <person name="Meng A."/>
            <person name="Brown T."/>
            <person name="Cohen L."/>
        </authorList>
    </citation>
    <scope>NUCLEOTIDE SEQUENCE</scope>
    <source>
        <strain evidence="1">B650</strain>
    </source>
</reference>
<protein>
    <submittedName>
        <fullName evidence="1">Uncharacterized protein</fullName>
    </submittedName>
</protein>
<dbReference type="AlphaFoldDB" id="A0A7S2LGB2"/>
<name>A0A7S2LGB2_9STRA</name>
<sequence length="231" mass="24988">MSPTLHDALHLVNATDEESIANDLSPCDVANICDFVFGGEEDSDILLPSLSAGHSDSHGKKRSYDDHVTTTLDPLQCVDDDARPSKKAMTMSRSYASLNLSSRVHLVRQESNGSEEDTAYQGLAANISDSFSSLSSIVSDLRSSSETETRCNNDADENGKQRESYGWFVQTEDESSVRKTVVDAYAAINNASSSGLAFAAPVAPMQDENEEKELAWCAAADTVDDVLADFF</sequence>
<gene>
    <name evidence="1" type="ORF">LDAN0321_LOCUS18192</name>
</gene>
<dbReference type="EMBL" id="HBGY01029339">
    <property type="protein sequence ID" value="CAD9605630.1"/>
    <property type="molecule type" value="Transcribed_RNA"/>
</dbReference>
<evidence type="ECO:0000313" key="1">
    <source>
        <dbReference type="EMBL" id="CAD9605630.1"/>
    </source>
</evidence>
<proteinExistence type="predicted"/>
<accession>A0A7S2LGB2</accession>
<organism evidence="1">
    <name type="scientific">Leptocylindrus danicus</name>
    <dbReference type="NCBI Taxonomy" id="163516"/>
    <lineage>
        <taxon>Eukaryota</taxon>
        <taxon>Sar</taxon>
        <taxon>Stramenopiles</taxon>
        <taxon>Ochrophyta</taxon>
        <taxon>Bacillariophyta</taxon>
        <taxon>Coscinodiscophyceae</taxon>
        <taxon>Chaetocerotophycidae</taxon>
        <taxon>Leptocylindrales</taxon>
        <taxon>Leptocylindraceae</taxon>
        <taxon>Leptocylindrus</taxon>
    </lineage>
</organism>